<dbReference type="PROSITE" id="PS50297">
    <property type="entry name" value="ANK_REP_REGION"/>
    <property type="match status" value="1"/>
</dbReference>
<reference evidence="4" key="1">
    <citation type="submission" date="2022-11" db="EMBL/GenBank/DDBJ databases">
        <authorList>
            <person name="Petersen C."/>
        </authorList>
    </citation>
    <scope>NUCLEOTIDE SEQUENCE</scope>
    <source>
        <strain evidence="4">IBT 29864</strain>
    </source>
</reference>
<gene>
    <name evidence="4" type="ORF">N7496_012445</name>
</gene>
<feature type="repeat" description="ANK" evidence="3">
    <location>
        <begin position="194"/>
        <end position="233"/>
    </location>
</feature>
<dbReference type="PANTHER" id="PTHR24180">
    <property type="entry name" value="CYCLIN-DEPENDENT KINASE INHIBITOR 2C-RELATED"/>
    <property type="match status" value="1"/>
</dbReference>
<dbReference type="Gene3D" id="1.25.40.20">
    <property type="entry name" value="Ankyrin repeat-containing domain"/>
    <property type="match status" value="2"/>
</dbReference>
<dbReference type="RefSeq" id="XP_056549256.1">
    <property type="nucleotide sequence ID" value="XM_056705358.1"/>
</dbReference>
<dbReference type="GeneID" id="81444537"/>
<evidence type="ECO:0000313" key="5">
    <source>
        <dbReference type="Proteomes" id="UP001147782"/>
    </source>
</evidence>
<dbReference type="PANTHER" id="PTHR24180:SF45">
    <property type="entry name" value="POLY [ADP-RIBOSE] POLYMERASE TANKYRASE"/>
    <property type="match status" value="1"/>
</dbReference>
<evidence type="ECO:0000256" key="2">
    <source>
        <dbReference type="ARBA" id="ARBA00023043"/>
    </source>
</evidence>
<dbReference type="SUPFAM" id="SSF48403">
    <property type="entry name" value="Ankyrin repeat"/>
    <property type="match status" value="1"/>
</dbReference>
<keyword evidence="1" id="KW-0677">Repeat</keyword>
<sequence>MHDSLNGFQTIKDSNTTSRCDCHSLGKPLLEFSGLQAMLDYHSSHQTAEDTIARFVSTRDNYGLLPLHWAAVGPQYSFEHKLPDYVVSERITNTLILLLASAPETINIPDAEGVTPFLYAVKSSALYGESTHAVAKFPIRFLLEHGADASVSDNPGRTVLHWVFDSYPRKKSTNNALLELLVSHGAPINHLDKEGNTPLHIIANSHYMAKNPNQVQTIKFLIHHGADIKAENLDGDTVFHVAATGELRPHYTSDGKVKRITIEEKIRVQDELMTILQEAAGTDDMMHQANHAGATPRQLCAETRNK</sequence>
<evidence type="ECO:0000313" key="4">
    <source>
        <dbReference type="EMBL" id="KAJ5355233.1"/>
    </source>
</evidence>
<keyword evidence="5" id="KW-1185">Reference proteome</keyword>
<dbReference type="SMART" id="SM00248">
    <property type="entry name" value="ANK"/>
    <property type="match status" value="4"/>
</dbReference>
<evidence type="ECO:0000256" key="1">
    <source>
        <dbReference type="ARBA" id="ARBA00022737"/>
    </source>
</evidence>
<evidence type="ECO:0000256" key="3">
    <source>
        <dbReference type="PROSITE-ProRule" id="PRU00023"/>
    </source>
</evidence>
<dbReference type="AlphaFoldDB" id="A0A9W9R806"/>
<feature type="repeat" description="ANK" evidence="3">
    <location>
        <begin position="112"/>
        <end position="154"/>
    </location>
</feature>
<name>A0A9W9R806_9EURO</name>
<dbReference type="InterPro" id="IPR002110">
    <property type="entry name" value="Ankyrin_rpt"/>
</dbReference>
<dbReference type="EMBL" id="JAPZBS010000010">
    <property type="protein sequence ID" value="KAJ5355233.1"/>
    <property type="molecule type" value="Genomic_DNA"/>
</dbReference>
<reference evidence="4" key="2">
    <citation type="journal article" date="2023" name="IMA Fungus">
        <title>Comparative genomic study of the Penicillium genus elucidates a diverse pangenome and 15 lateral gene transfer events.</title>
        <authorList>
            <person name="Petersen C."/>
            <person name="Sorensen T."/>
            <person name="Nielsen M.R."/>
            <person name="Sondergaard T.E."/>
            <person name="Sorensen J.L."/>
            <person name="Fitzpatrick D.A."/>
            <person name="Frisvad J.C."/>
            <person name="Nielsen K.L."/>
        </authorList>
    </citation>
    <scope>NUCLEOTIDE SEQUENCE</scope>
    <source>
        <strain evidence="4">IBT 29864</strain>
    </source>
</reference>
<protein>
    <submittedName>
        <fullName evidence="4">Uncharacterized protein</fullName>
    </submittedName>
</protein>
<organism evidence="4 5">
    <name type="scientific">Penicillium cataractarum</name>
    <dbReference type="NCBI Taxonomy" id="2100454"/>
    <lineage>
        <taxon>Eukaryota</taxon>
        <taxon>Fungi</taxon>
        <taxon>Dikarya</taxon>
        <taxon>Ascomycota</taxon>
        <taxon>Pezizomycotina</taxon>
        <taxon>Eurotiomycetes</taxon>
        <taxon>Eurotiomycetidae</taxon>
        <taxon>Eurotiales</taxon>
        <taxon>Aspergillaceae</taxon>
        <taxon>Penicillium</taxon>
    </lineage>
</organism>
<dbReference type="Pfam" id="PF12796">
    <property type="entry name" value="Ank_2"/>
    <property type="match status" value="1"/>
</dbReference>
<dbReference type="InterPro" id="IPR036770">
    <property type="entry name" value="Ankyrin_rpt-contain_sf"/>
</dbReference>
<proteinExistence type="predicted"/>
<keyword evidence="2 3" id="KW-0040">ANK repeat</keyword>
<dbReference type="PROSITE" id="PS50088">
    <property type="entry name" value="ANK_REPEAT"/>
    <property type="match status" value="2"/>
</dbReference>
<dbReference type="OrthoDB" id="823504at2759"/>
<dbReference type="InterPro" id="IPR051637">
    <property type="entry name" value="Ank_repeat_dom-contain_49"/>
</dbReference>
<comment type="caution">
    <text evidence="4">The sequence shown here is derived from an EMBL/GenBank/DDBJ whole genome shotgun (WGS) entry which is preliminary data.</text>
</comment>
<dbReference type="Proteomes" id="UP001147782">
    <property type="component" value="Unassembled WGS sequence"/>
</dbReference>
<accession>A0A9W9R806</accession>